<keyword evidence="1" id="KW-0812">Transmembrane</keyword>
<proteinExistence type="predicted"/>
<gene>
    <name evidence="2" type="ORF">PEPS_21340</name>
</gene>
<organism evidence="2 3">
    <name type="scientific">Persicobacter psychrovividus</name>
    <dbReference type="NCBI Taxonomy" id="387638"/>
    <lineage>
        <taxon>Bacteria</taxon>
        <taxon>Pseudomonadati</taxon>
        <taxon>Bacteroidota</taxon>
        <taxon>Cytophagia</taxon>
        <taxon>Cytophagales</taxon>
        <taxon>Persicobacteraceae</taxon>
        <taxon>Persicobacter</taxon>
    </lineage>
</organism>
<sequence>MPEPPMGSGNFFYNQLTIMNQPLIKTGLRYGIIGTLVFIAAYTSLAFIFKNPPFSLPVPLHALALFLFIFGAAYELRTQQQSLHFWQGGAIGVIVYLCIAIGSVFCIHSLFAYGDQVIEWERTARLHYASINQAQMENYVGVEGVVEQKIQEIRTFGAWRLAINNYLWINLIIGLFLSIFVAFLLRKKKVDTPT</sequence>
<reference evidence="2 3" key="1">
    <citation type="submission" date="2021-12" db="EMBL/GenBank/DDBJ databases">
        <title>Genome sequencing of bacteria with rrn-lacking chromosome and rrn-plasmid.</title>
        <authorList>
            <person name="Anda M."/>
            <person name="Iwasaki W."/>
        </authorList>
    </citation>
    <scope>NUCLEOTIDE SEQUENCE [LARGE SCALE GENOMIC DNA]</scope>
    <source>
        <strain evidence="2 3">NBRC 101262</strain>
    </source>
</reference>
<name>A0ABN6L9N3_9BACT</name>
<evidence type="ECO:0000313" key="2">
    <source>
        <dbReference type="EMBL" id="BDC99853.1"/>
    </source>
</evidence>
<keyword evidence="1" id="KW-1133">Transmembrane helix</keyword>
<feature type="transmembrane region" description="Helical" evidence="1">
    <location>
        <begin position="166"/>
        <end position="185"/>
    </location>
</feature>
<evidence type="ECO:0000313" key="3">
    <source>
        <dbReference type="Proteomes" id="UP001354989"/>
    </source>
</evidence>
<feature type="transmembrane region" description="Helical" evidence="1">
    <location>
        <begin position="28"/>
        <end position="48"/>
    </location>
</feature>
<keyword evidence="3" id="KW-1185">Reference proteome</keyword>
<dbReference type="Pfam" id="PF13858">
    <property type="entry name" value="DUF4199"/>
    <property type="match status" value="1"/>
</dbReference>
<accession>A0ABN6L9N3</accession>
<dbReference type="InterPro" id="IPR025250">
    <property type="entry name" value="DUF4199"/>
</dbReference>
<feature type="transmembrane region" description="Helical" evidence="1">
    <location>
        <begin position="88"/>
        <end position="111"/>
    </location>
</feature>
<dbReference type="EMBL" id="AP025292">
    <property type="protein sequence ID" value="BDC99853.1"/>
    <property type="molecule type" value="Genomic_DNA"/>
</dbReference>
<feature type="transmembrane region" description="Helical" evidence="1">
    <location>
        <begin position="54"/>
        <end position="76"/>
    </location>
</feature>
<dbReference type="Proteomes" id="UP001354989">
    <property type="component" value="Chromosome"/>
</dbReference>
<keyword evidence="1" id="KW-0472">Membrane</keyword>
<evidence type="ECO:0008006" key="4">
    <source>
        <dbReference type="Google" id="ProtNLM"/>
    </source>
</evidence>
<evidence type="ECO:0000256" key="1">
    <source>
        <dbReference type="SAM" id="Phobius"/>
    </source>
</evidence>
<protein>
    <recommendedName>
        <fullName evidence="4">DUF4199 domain-containing protein</fullName>
    </recommendedName>
</protein>